<evidence type="ECO:0000313" key="8">
    <source>
        <dbReference type="EMBL" id="KIK97281.1"/>
    </source>
</evidence>
<dbReference type="Proteomes" id="UP000054538">
    <property type="component" value="Unassembled WGS sequence"/>
</dbReference>
<dbReference type="EMBL" id="KN824943">
    <property type="protein sequence ID" value="KIK97281.1"/>
    <property type="molecule type" value="Genomic_DNA"/>
</dbReference>
<gene>
    <name evidence="8" type="ORF">PAXRUDRAFT_239039</name>
</gene>
<dbReference type="GO" id="GO:0005506">
    <property type="term" value="F:iron ion binding"/>
    <property type="evidence" value="ECO:0007669"/>
    <property type="project" value="InterPro"/>
</dbReference>
<keyword evidence="3" id="KW-0349">Heme</keyword>
<dbReference type="InParanoid" id="A0A0D0E108"/>
<dbReference type="STRING" id="930991.A0A0D0E108"/>
<dbReference type="InterPro" id="IPR050364">
    <property type="entry name" value="Cytochrome_P450_fung"/>
</dbReference>
<evidence type="ECO:0000256" key="5">
    <source>
        <dbReference type="ARBA" id="ARBA00023002"/>
    </source>
</evidence>
<accession>A0A0D0E108</accession>
<dbReference type="Gene3D" id="1.10.630.10">
    <property type="entry name" value="Cytochrome P450"/>
    <property type="match status" value="1"/>
</dbReference>
<keyword evidence="7" id="KW-0503">Monooxygenase</keyword>
<dbReference type="AlphaFoldDB" id="A0A0D0E108"/>
<keyword evidence="6" id="KW-0408">Iron</keyword>
<keyword evidence="5" id="KW-0560">Oxidoreductase</keyword>
<dbReference type="GO" id="GO:0004497">
    <property type="term" value="F:monooxygenase activity"/>
    <property type="evidence" value="ECO:0007669"/>
    <property type="project" value="UniProtKB-KW"/>
</dbReference>
<dbReference type="Pfam" id="PF00067">
    <property type="entry name" value="p450"/>
    <property type="match status" value="1"/>
</dbReference>
<reference evidence="8 9" key="1">
    <citation type="submission" date="2014-04" db="EMBL/GenBank/DDBJ databases">
        <authorList>
            <consortium name="DOE Joint Genome Institute"/>
            <person name="Kuo A."/>
            <person name="Kohler A."/>
            <person name="Jargeat P."/>
            <person name="Nagy L.G."/>
            <person name="Floudas D."/>
            <person name="Copeland A."/>
            <person name="Barry K.W."/>
            <person name="Cichocki N."/>
            <person name="Veneault-Fourrey C."/>
            <person name="LaButti K."/>
            <person name="Lindquist E.A."/>
            <person name="Lipzen A."/>
            <person name="Lundell T."/>
            <person name="Morin E."/>
            <person name="Murat C."/>
            <person name="Sun H."/>
            <person name="Tunlid A."/>
            <person name="Henrissat B."/>
            <person name="Grigoriev I.V."/>
            <person name="Hibbett D.S."/>
            <person name="Martin F."/>
            <person name="Nordberg H.P."/>
            <person name="Cantor M.N."/>
            <person name="Hua S.X."/>
        </authorList>
    </citation>
    <scope>NUCLEOTIDE SEQUENCE [LARGE SCALE GENOMIC DNA]</scope>
    <source>
        <strain evidence="8 9">Ve08.2h10</strain>
    </source>
</reference>
<evidence type="ECO:0000256" key="1">
    <source>
        <dbReference type="ARBA" id="ARBA00001971"/>
    </source>
</evidence>
<evidence type="ECO:0000256" key="6">
    <source>
        <dbReference type="ARBA" id="ARBA00023004"/>
    </source>
</evidence>
<dbReference type="OrthoDB" id="2789670at2759"/>
<protein>
    <submittedName>
        <fullName evidence="8">Unplaced genomic scaffold scaffold_121, whole genome shotgun sequence</fullName>
    </submittedName>
</protein>
<organism evidence="8 9">
    <name type="scientific">Paxillus rubicundulus Ve08.2h10</name>
    <dbReference type="NCBI Taxonomy" id="930991"/>
    <lineage>
        <taxon>Eukaryota</taxon>
        <taxon>Fungi</taxon>
        <taxon>Dikarya</taxon>
        <taxon>Basidiomycota</taxon>
        <taxon>Agaricomycotina</taxon>
        <taxon>Agaricomycetes</taxon>
        <taxon>Agaricomycetidae</taxon>
        <taxon>Boletales</taxon>
        <taxon>Paxilineae</taxon>
        <taxon>Paxillaceae</taxon>
        <taxon>Paxillus</taxon>
    </lineage>
</organism>
<reference evidence="9" key="2">
    <citation type="submission" date="2015-01" db="EMBL/GenBank/DDBJ databases">
        <title>Evolutionary Origins and Diversification of the Mycorrhizal Mutualists.</title>
        <authorList>
            <consortium name="DOE Joint Genome Institute"/>
            <consortium name="Mycorrhizal Genomics Consortium"/>
            <person name="Kohler A."/>
            <person name="Kuo A."/>
            <person name="Nagy L.G."/>
            <person name="Floudas D."/>
            <person name="Copeland A."/>
            <person name="Barry K.W."/>
            <person name="Cichocki N."/>
            <person name="Veneault-Fourrey C."/>
            <person name="LaButti K."/>
            <person name="Lindquist E.A."/>
            <person name="Lipzen A."/>
            <person name="Lundell T."/>
            <person name="Morin E."/>
            <person name="Murat C."/>
            <person name="Riley R."/>
            <person name="Ohm R."/>
            <person name="Sun H."/>
            <person name="Tunlid A."/>
            <person name="Henrissat B."/>
            <person name="Grigoriev I.V."/>
            <person name="Hibbett D.S."/>
            <person name="Martin F."/>
        </authorList>
    </citation>
    <scope>NUCLEOTIDE SEQUENCE [LARGE SCALE GENOMIC DNA]</scope>
    <source>
        <strain evidence="9">Ve08.2h10</strain>
    </source>
</reference>
<dbReference type="GO" id="GO:0016705">
    <property type="term" value="F:oxidoreductase activity, acting on paired donors, with incorporation or reduction of molecular oxygen"/>
    <property type="evidence" value="ECO:0007669"/>
    <property type="project" value="InterPro"/>
</dbReference>
<evidence type="ECO:0000256" key="3">
    <source>
        <dbReference type="ARBA" id="ARBA00022617"/>
    </source>
</evidence>
<comment type="similarity">
    <text evidence="2">Belongs to the cytochrome P450 family.</text>
</comment>
<keyword evidence="4" id="KW-0479">Metal-binding</keyword>
<name>A0A0D0E108_9AGAM</name>
<comment type="cofactor">
    <cofactor evidence="1">
        <name>heme</name>
        <dbReference type="ChEBI" id="CHEBI:30413"/>
    </cofactor>
</comment>
<dbReference type="InterPro" id="IPR001128">
    <property type="entry name" value="Cyt_P450"/>
</dbReference>
<dbReference type="PANTHER" id="PTHR46300">
    <property type="entry name" value="P450, PUTATIVE (EUROFUNG)-RELATED-RELATED"/>
    <property type="match status" value="1"/>
</dbReference>
<dbReference type="SUPFAM" id="SSF48264">
    <property type="entry name" value="Cytochrome P450"/>
    <property type="match status" value="1"/>
</dbReference>
<dbReference type="InterPro" id="IPR036396">
    <property type="entry name" value="Cyt_P450_sf"/>
</dbReference>
<proteinExistence type="inferred from homology"/>
<evidence type="ECO:0000313" key="9">
    <source>
        <dbReference type="Proteomes" id="UP000054538"/>
    </source>
</evidence>
<evidence type="ECO:0000256" key="7">
    <source>
        <dbReference type="ARBA" id="ARBA00023033"/>
    </source>
</evidence>
<evidence type="ECO:0000256" key="2">
    <source>
        <dbReference type="ARBA" id="ARBA00010617"/>
    </source>
</evidence>
<dbReference type="GO" id="GO:0020037">
    <property type="term" value="F:heme binding"/>
    <property type="evidence" value="ECO:0007669"/>
    <property type="project" value="InterPro"/>
</dbReference>
<dbReference type="HOGENOM" id="CLU_616918_0_0_1"/>
<evidence type="ECO:0000256" key="4">
    <source>
        <dbReference type="ARBA" id="ARBA00022723"/>
    </source>
</evidence>
<dbReference type="PANTHER" id="PTHR46300:SF7">
    <property type="entry name" value="P450, PUTATIVE (EUROFUNG)-RELATED"/>
    <property type="match status" value="1"/>
</dbReference>
<keyword evidence="9" id="KW-1185">Reference proteome</keyword>
<sequence>MARVVALRVVSESCGHVMGTPRYCHLCHDCGLWWSERVTHPNNLLKETEIKEACSTPRPYNSDKEENMWILRVKWDIRFCPVEKRSQPWERYLISITTMSYGIPSVTGLVLLVSTVSVVALDVIWHRVRTRRERKGSPLPPGPTPIPLLGNALSVDIEEPWKTYTTWKAAYGETLYVRLLDHECVILNSQSDAVELLEKRSRIYSDRPFIATAVPYGMGCNFALERYGDHWRLCRRIFHQTFRADAALTFRPMQLRRARQMIVNIIDDPNQYASHYSTFSAAVAMSAAYDYEPDPRNDPIVHIVDKFLQASIPAITAEKAHLLKIFPFLLQIPDWLPGSSLKRNARISYGWAVKMVETPYQYVQKQMEASRHPTLSMVSDHITRMQKYDEPYRSDYTSALKHASATAFLGAFLLTHGAVVYPYRVEQAQQGRRAPQSWLLLSPW</sequence>